<gene>
    <name evidence="2" type="ORF">GCM10017653_25710</name>
</gene>
<sequence>MAEAGCCRVVGAAEGEAGLGFGGEAARGADGEERCRGKRRHDKRRSGRLSRGKSLAGARDREGRARHPDPLPVGEREPPPCFRRREGRSQTCAPEPSTTTLVPTGTRL</sequence>
<evidence type="ECO:0000256" key="1">
    <source>
        <dbReference type="SAM" id="MobiDB-lite"/>
    </source>
</evidence>
<comment type="caution">
    <text evidence="2">The sequence shown here is derived from an EMBL/GenBank/DDBJ whole genome shotgun (WGS) entry which is preliminary data.</text>
</comment>
<dbReference type="AlphaFoldDB" id="A0A9W6JXQ7"/>
<evidence type="ECO:0000313" key="2">
    <source>
        <dbReference type="EMBL" id="GLK84501.1"/>
    </source>
</evidence>
<keyword evidence="3" id="KW-1185">Reference proteome</keyword>
<reference evidence="2" key="1">
    <citation type="journal article" date="2014" name="Int. J. Syst. Evol. Microbiol.">
        <title>Complete genome sequence of Corynebacterium casei LMG S-19264T (=DSM 44701T), isolated from a smear-ripened cheese.</title>
        <authorList>
            <consortium name="US DOE Joint Genome Institute (JGI-PGF)"/>
            <person name="Walter F."/>
            <person name="Albersmeier A."/>
            <person name="Kalinowski J."/>
            <person name="Ruckert C."/>
        </authorList>
    </citation>
    <scope>NUCLEOTIDE SEQUENCE</scope>
    <source>
        <strain evidence="2">VKM B-2789</strain>
    </source>
</reference>
<organism evidence="2 3">
    <name type="scientific">Ancylobacter defluvii</name>
    <dbReference type="NCBI Taxonomy" id="1282440"/>
    <lineage>
        <taxon>Bacteria</taxon>
        <taxon>Pseudomonadati</taxon>
        <taxon>Pseudomonadota</taxon>
        <taxon>Alphaproteobacteria</taxon>
        <taxon>Hyphomicrobiales</taxon>
        <taxon>Xanthobacteraceae</taxon>
        <taxon>Ancylobacter</taxon>
    </lineage>
</organism>
<proteinExistence type="predicted"/>
<feature type="compositionally biased region" description="Polar residues" evidence="1">
    <location>
        <begin position="89"/>
        <end position="108"/>
    </location>
</feature>
<feature type="compositionally biased region" description="Basic and acidic residues" evidence="1">
    <location>
        <begin position="58"/>
        <end position="88"/>
    </location>
</feature>
<evidence type="ECO:0000313" key="3">
    <source>
        <dbReference type="Proteomes" id="UP001143330"/>
    </source>
</evidence>
<accession>A0A9W6JXQ7</accession>
<feature type="compositionally biased region" description="Basic residues" evidence="1">
    <location>
        <begin position="36"/>
        <end position="51"/>
    </location>
</feature>
<dbReference type="EMBL" id="BSFM01000014">
    <property type="protein sequence ID" value="GLK84501.1"/>
    <property type="molecule type" value="Genomic_DNA"/>
</dbReference>
<protein>
    <submittedName>
        <fullName evidence="2">Uncharacterized protein</fullName>
    </submittedName>
</protein>
<feature type="region of interest" description="Disordered" evidence="1">
    <location>
        <begin position="17"/>
        <end position="108"/>
    </location>
</feature>
<name>A0A9W6JXQ7_9HYPH</name>
<dbReference type="Proteomes" id="UP001143330">
    <property type="component" value="Unassembled WGS sequence"/>
</dbReference>
<reference evidence="2" key="2">
    <citation type="submission" date="2023-01" db="EMBL/GenBank/DDBJ databases">
        <authorList>
            <person name="Sun Q."/>
            <person name="Evtushenko L."/>
        </authorList>
    </citation>
    <scope>NUCLEOTIDE SEQUENCE</scope>
    <source>
        <strain evidence="2">VKM B-2789</strain>
    </source>
</reference>